<evidence type="ECO:0000256" key="3">
    <source>
        <dbReference type="ARBA" id="ARBA00022723"/>
    </source>
</evidence>
<feature type="binding site" evidence="9">
    <location>
        <begin position="254"/>
        <end position="258"/>
    </location>
    <ligand>
        <name>GTP</name>
        <dbReference type="ChEBI" id="CHEBI:37565"/>
    </ligand>
</feature>
<dbReference type="Pfam" id="PF00925">
    <property type="entry name" value="GTP_cyclohydro2"/>
    <property type="match status" value="1"/>
</dbReference>
<accession>V9TTN7</accession>
<dbReference type="GO" id="GO:0008270">
    <property type="term" value="F:zinc ion binding"/>
    <property type="evidence" value="ECO:0007669"/>
    <property type="project" value="UniProtKB-UniRule"/>
</dbReference>
<dbReference type="eggNOG" id="COG0807">
    <property type="taxonomic scope" value="Bacteria"/>
</dbReference>
<dbReference type="PANTHER" id="PTHR21327">
    <property type="entry name" value="GTP CYCLOHYDROLASE II-RELATED"/>
    <property type="match status" value="1"/>
</dbReference>
<comment type="similarity">
    <text evidence="9">Belongs to the GTP cyclohydrolase II family.</text>
</comment>
<evidence type="ECO:0000256" key="2">
    <source>
        <dbReference type="ARBA" id="ARBA00022619"/>
    </source>
</evidence>
<feature type="binding site" evidence="9">
    <location>
        <position position="359"/>
    </location>
    <ligand>
        <name>GTP</name>
        <dbReference type="ChEBI" id="CHEBI:37565"/>
    </ligand>
</feature>
<comment type="catalytic activity">
    <reaction evidence="8 9">
        <text>GTP + 4 H2O = 2,5-diamino-6-hydroxy-4-(5-phosphoribosylamino)-pyrimidine + formate + 2 phosphate + 3 H(+)</text>
        <dbReference type="Rhea" id="RHEA:23704"/>
        <dbReference type="ChEBI" id="CHEBI:15377"/>
        <dbReference type="ChEBI" id="CHEBI:15378"/>
        <dbReference type="ChEBI" id="CHEBI:15740"/>
        <dbReference type="ChEBI" id="CHEBI:37565"/>
        <dbReference type="ChEBI" id="CHEBI:43474"/>
        <dbReference type="ChEBI" id="CHEBI:58614"/>
        <dbReference type="EC" id="3.5.4.25"/>
    </reaction>
</comment>
<dbReference type="Proteomes" id="UP000018700">
    <property type="component" value="Chromosome"/>
</dbReference>
<dbReference type="GO" id="GO:0003935">
    <property type="term" value="F:GTP cyclohydrolase II activity"/>
    <property type="evidence" value="ECO:0007669"/>
    <property type="project" value="UniProtKB-UniRule"/>
</dbReference>
<evidence type="ECO:0000256" key="6">
    <source>
        <dbReference type="ARBA" id="ARBA00022833"/>
    </source>
</evidence>
<dbReference type="HOGENOM" id="CLU_020273_1_2_5"/>
<dbReference type="GO" id="GO:0005829">
    <property type="term" value="C:cytosol"/>
    <property type="evidence" value="ECO:0007669"/>
    <property type="project" value="TreeGrafter"/>
</dbReference>
<proteinExistence type="inferred from homology"/>
<reference evidence="11 12" key="1">
    <citation type="journal article" date="2013" name="PLoS ONE">
        <title>Bacterial endosymbiosis in a chordate host: long-term co-evolution and conservation of secondary metabolism.</title>
        <authorList>
            <person name="Kwan J.C."/>
            <person name="Schmidt E.W."/>
        </authorList>
    </citation>
    <scope>NUCLEOTIDE SEQUENCE [LARGE SCALE GENOMIC DNA]</scope>
    <source>
        <strain evidence="12">faulkneri L5</strain>
    </source>
</reference>
<gene>
    <name evidence="9 11" type="primary">ribA</name>
    <name evidence="11" type="ORF">P856_305</name>
</gene>
<dbReference type="AlphaFoldDB" id="V9TTN7"/>
<feature type="binding site" evidence="9">
    <location>
        <position position="272"/>
    </location>
    <ligand>
        <name>Zn(2+)</name>
        <dbReference type="ChEBI" id="CHEBI:29105"/>
        <note>catalytic</note>
    </ligand>
</feature>
<keyword evidence="12" id="KW-1185">Reference proteome</keyword>
<comment type="pathway">
    <text evidence="1 9">Cofactor biosynthesis; riboflavin biosynthesis; 5-amino-6-(D-ribitylamino)uracil from GTP: step 1/4.</text>
</comment>
<evidence type="ECO:0000256" key="9">
    <source>
        <dbReference type="HAMAP-Rule" id="MF_00179"/>
    </source>
</evidence>
<dbReference type="HAMAP" id="MF_00179">
    <property type="entry name" value="RibA"/>
    <property type="match status" value="1"/>
</dbReference>
<dbReference type="NCBIfam" id="NF001591">
    <property type="entry name" value="PRK00393.1"/>
    <property type="match status" value="1"/>
</dbReference>
<evidence type="ECO:0000313" key="12">
    <source>
        <dbReference type="Proteomes" id="UP000018700"/>
    </source>
</evidence>
<dbReference type="GO" id="GO:0009231">
    <property type="term" value="P:riboflavin biosynthetic process"/>
    <property type="evidence" value="ECO:0007669"/>
    <property type="project" value="UniProtKB-UniRule"/>
</dbReference>
<feature type="active site" description="Proton acceptor" evidence="9">
    <location>
        <position position="331"/>
    </location>
</feature>
<evidence type="ECO:0000313" key="11">
    <source>
        <dbReference type="EMBL" id="AHC73532.1"/>
    </source>
</evidence>
<feature type="active site" description="Nucleophile" evidence="9">
    <location>
        <position position="333"/>
    </location>
</feature>
<evidence type="ECO:0000256" key="1">
    <source>
        <dbReference type="ARBA" id="ARBA00004853"/>
    </source>
</evidence>
<dbReference type="OrthoDB" id="9793111at2"/>
<dbReference type="KEGG" id="efk:P856_305"/>
<dbReference type="GO" id="GO:0005525">
    <property type="term" value="F:GTP binding"/>
    <property type="evidence" value="ECO:0007669"/>
    <property type="project" value="UniProtKB-KW"/>
</dbReference>
<feature type="domain" description="GTP cyclohydrolase II" evidence="10">
    <location>
        <begin position="210"/>
        <end position="375"/>
    </location>
</feature>
<keyword evidence="5 9" id="KW-0378">Hydrolase</keyword>
<dbReference type="PATRIC" id="fig|1401328.3.peg.296"/>
<dbReference type="Gene3D" id="3.40.50.10990">
    <property type="entry name" value="GTP cyclohydrolase II"/>
    <property type="match status" value="1"/>
</dbReference>
<comment type="function">
    <text evidence="9">Catalyzes the conversion of GTP to 2,5-diamino-6-ribosylamino-4(3H)-pyrimidinone 5'-phosphate (DARP), formate and pyrophosphate.</text>
</comment>
<keyword evidence="6 9" id="KW-0862">Zinc</keyword>
<evidence type="ECO:0000259" key="10">
    <source>
        <dbReference type="Pfam" id="PF00925"/>
    </source>
</evidence>
<feature type="binding site" evidence="9">
    <location>
        <begin position="297"/>
        <end position="299"/>
    </location>
    <ligand>
        <name>GTP</name>
        <dbReference type="ChEBI" id="CHEBI:37565"/>
    </ligand>
</feature>
<feature type="binding site" evidence="9">
    <location>
        <position position="319"/>
    </location>
    <ligand>
        <name>GTP</name>
        <dbReference type="ChEBI" id="CHEBI:37565"/>
    </ligand>
</feature>
<dbReference type="EMBL" id="CP006745">
    <property type="protein sequence ID" value="AHC73532.1"/>
    <property type="molecule type" value="Genomic_DNA"/>
</dbReference>
<dbReference type="EC" id="3.5.4.25" evidence="9"/>
<feature type="binding site" evidence="9">
    <location>
        <position position="270"/>
    </location>
    <ligand>
        <name>Zn(2+)</name>
        <dbReference type="ChEBI" id="CHEBI:29105"/>
        <note>catalytic</note>
    </ligand>
</feature>
<sequence length="399" mass="42696">MLTNPYHQARDTTTVNNSSIEFNTSARPFIRATGQIAVDRAIAELRRGGLVAIRASRDLDRLAVAAGSEMATRELMSQMSVIAGSEPRVVLTRNRAAAVLGSATEAPAVSVAMANDLDVDAVLDLADPTRNAGIPSGLTALPERADTPATAAVKLVKLSRLLPSALVASVHGISASTITAWARELTLLVVDAIEIERFAATTSHRLIRAASAKVPMADAEHCEVIAFRPMDGGTEHVAIRIGKQGNNANPIMIRIHSACLTGDLLGSLRCDCGEQLRGAIREIANAGGGVLLYLAQEGRDIGLINKLRAYTLQDLGADTVEANTTLGFDDDERVYFPAAEMLRQLGIDRVRLMTNNPSKVDQLAACGVKVVERMPHIFASNSHNERYLKTKAKRSGHLL</sequence>
<dbReference type="UniPathway" id="UPA00275">
    <property type="reaction ID" value="UER00400"/>
</dbReference>
<evidence type="ECO:0000256" key="7">
    <source>
        <dbReference type="ARBA" id="ARBA00023134"/>
    </source>
</evidence>
<feature type="binding site" evidence="9">
    <location>
        <position position="354"/>
    </location>
    <ligand>
        <name>GTP</name>
        <dbReference type="ChEBI" id="CHEBI:37565"/>
    </ligand>
</feature>
<keyword evidence="7 9" id="KW-0342">GTP-binding</keyword>
<evidence type="ECO:0000256" key="4">
    <source>
        <dbReference type="ARBA" id="ARBA00022741"/>
    </source>
</evidence>
<protein>
    <recommendedName>
        <fullName evidence="9">GTP cyclohydrolase-2</fullName>
        <ecNumber evidence="9">3.5.4.25</ecNumber>
    </recommendedName>
    <alternativeName>
        <fullName evidence="9">GTP cyclohydrolase II</fullName>
    </alternativeName>
</protein>
<evidence type="ECO:0000256" key="8">
    <source>
        <dbReference type="ARBA" id="ARBA00049295"/>
    </source>
</evidence>
<keyword evidence="3 9" id="KW-0479">Metal-binding</keyword>
<dbReference type="CDD" id="cd00641">
    <property type="entry name" value="GTP_cyclohydro2"/>
    <property type="match status" value="1"/>
</dbReference>
<name>V9TTN7_9PROT</name>
<dbReference type="SUPFAM" id="SSF142695">
    <property type="entry name" value="RibA-like"/>
    <property type="match status" value="1"/>
</dbReference>
<feature type="binding site" evidence="9">
    <location>
        <position position="275"/>
    </location>
    <ligand>
        <name>GTP</name>
        <dbReference type="ChEBI" id="CHEBI:37565"/>
    </ligand>
</feature>
<dbReference type="PANTHER" id="PTHR21327:SF18">
    <property type="entry name" value="3,4-DIHYDROXY-2-BUTANONE 4-PHOSPHATE SYNTHASE"/>
    <property type="match status" value="1"/>
</dbReference>
<dbReference type="RefSeq" id="WP_025300412.1">
    <property type="nucleotide sequence ID" value="NZ_CP006745.1"/>
</dbReference>
<keyword evidence="2 9" id="KW-0686">Riboflavin biosynthesis</keyword>
<keyword evidence="4 9" id="KW-0547">Nucleotide-binding</keyword>
<dbReference type="InterPro" id="IPR036144">
    <property type="entry name" value="RibA-like_sf"/>
</dbReference>
<dbReference type="FunFam" id="3.40.50.10990:FF:000002">
    <property type="entry name" value="GTP cyclohydrolase-2"/>
    <property type="match status" value="1"/>
</dbReference>
<dbReference type="InterPro" id="IPR000926">
    <property type="entry name" value="RibA"/>
</dbReference>
<dbReference type="NCBIfam" id="TIGR00505">
    <property type="entry name" value="ribA"/>
    <property type="match status" value="1"/>
</dbReference>
<organism evidence="11 12">
    <name type="scientific">Candidatus Endolissoclinum faulkneri L5</name>
    <dbReference type="NCBI Taxonomy" id="1401328"/>
    <lineage>
        <taxon>Bacteria</taxon>
        <taxon>Pseudomonadati</taxon>
        <taxon>Pseudomonadota</taxon>
        <taxon>Alphaproteobacteria</taxon>
        <taxon>Rhodospirillales</taxon>
        <taxon>Rhodospirillaceae</taxon>
        <taxon>Candidatus Endolissoclinum</taxon>
    </lineage>
</organism>
<dbReference type="InterPro" id="IPR032677">
    <property type="entry name" value="GTP_cyclohydro_II"/>
</dbReference>
<dbReference type="STRING" id="1401328.P856_305"/>
<evidence type="ECO:0000256" key="5">
    <source>
        <dbReference type="ARBA" id="ARBA00022801"/>
    </source>
</evidence>
<feature type="binding site" evidence="9">
    <location>
        <position position="259"/>
    </location>
    <ligand>
        <name>Zn(2+)</name>
        <dbReference type="ChEBI" id="CHEBI:29105"/>
        <note>catalytic</note>
    </ligand>
</feature>
<comment type="cofactor">
    <cofactor evidence="9">
        <name>Zn(2+)</name>
        <dbReference type="ChEBI" id="CHEBI:29105"/>
    </cofactor>
    <text evidence="9">Binds 1 zinc ion per subunit.</text>
</comment>